<accession>M2PCJ5</accession>
<feature type="compositionally biased region" description="Polar residues" evidence="1">
    <location>
        <begin position="511"/>
        <end position="520"/>
    </location>
</feature>
<name>M2PCJ5_CERS8</name>
<dbReference type="EMBL" id="KB445806">
    <property type="protein sequence ID" value="EMD33404.1"/>
    <property type="molecule type" value="Genomic_DNA"/>
</dbReference>
<dbReference type="HOGENOM" id="CLU_494308_0_0_1"/>
<sequence>MLAGEAVQVARLNAERRQEMVKEQARLNCAEAKARLEDPTTDKVPGTPTPTRFNKGNIAAIRERYLGYKDLKMLEEQINERRRVSLLRPIPVPSTKLIEPAATISKPPKDVIPKADVGCTEVVPAPSTIDIPTPIVETVSTPPEEPVPETPKAVSLTLSTADSRDDASDTSLDSPWTKAPLPTSRPGDHAPPLRMPTFLTPEVPQPVDKPLPKALSQAFGLPKRDQQLIIRIPSRQERLAAAATLIAERAKVAVQVHSVIDVQEFDPKAAAKSPARSPKTRTPAVRLPRPVKARNIPGAAPSRIPVLRRATRARKVPETPLYRPVQERDTENLMRNVLINCARRVSPVPQKPKTPVTELRLTDTITTPRPQVPTAAFARPVGPRLSKHQEKTPIVPRPKRTDVPARPQVPNAAFARATQVFPAPPSAEKAREIRCKTVDIPARRPLPSAAFALPIRVAKPPVKKDSHSKIIRPAAARPQLQSARPTSVRGAKSPDSPYPARLVKRADENSPPATKCSSTAKGDVRRPALRPLRILEGITIPGGAKLSGCTA</sequence>
<gene>
    <name evidence="2" type="ORF">CERSUDRAFT_126148</name>
</gene>
<evidence type="ECO:0000313" key="3">
    <source>
        <dbReference type="Proteomes" id="UP000016930"/>
    </source>
</evidence>
<protein>
    <submittedName>
        <fullName evidence="2">Uncharacterized protein</fullName>
    </submittedName>
</protein>
<feature type="compositionally biased region" description="Low complexity" evidence="1">
    <location>
        <begin position="133"/>
        <end position="142"/>
    </location>
</feature>
<feature type="region of interest" description="Disordered" evidence="1">
    <location>
        <begin position="133"/>
        <end position="195"/>
    </location>
</feature>
<dbReference type="Proteomes" id="UP000016930">
    <property type="component" value="Unassembled WGS sequence"/>
</dbReference>
<evidence type="ECO:0000313" key="2">
    <source>
        <dbReference type="EMBL" id="EMD33404.1"/>
    </source>
</evidence>
<feature type="region of interest" description="Disordered" evidence="1">
    <location>
        <begin position="473"/>
        <end position="527"/>
    </location>
</feature>
<dbReference type="AlphaFoldDB" id="M2PCJ5"/>
<feature type="region of interest" description="Disordered" evidence="1">
    <location>
        <begin position="33"/>
        <end position="54"/>
    </location>
</feature>
<keyword evidence="3" id="KW-1185">Reference proteome</keyword>
<feature type="region of interest" description="Disordered" evidence="1">
    <location>
        <begin position="381"/>
        <end position="406"/>
    </location>
</feature>
<reference evidence="2 3" key="1">
    <citation type="journal article" date="2012" name="Proc. Natl. Acad. Sci. U.S.A.">
        <title>Comparative genomics of Ceriporiopsis subvermispora and Phanerochaete chrysosporium provide insight into selective ligninolysis.</title>
        <authorList>
            <person name="Fernandez-Fueyo E."/>
            <person name="Ruiz-Duenas F.J."/>
            <person name="Ferreira P."/>
            <person name="Floudas D."/>
            <person name="Hibbett D.S."/>
            <person name="Canessa P."/>
            <person name="Larrondo L.F."/>
            <person name="James T.Y."/>
            <person name="Seelenfreund D."/>
            <person name="Lobos S."/>
            <person name="Polanco R."/>
            <person name="Tello M."/>
            <person name="Honda Y."/>
            <person name="Watanabe T."/>
            <person name="Watanabe T."/>
            <person name="Ryu J.S."/>
            <person name="Kubicek C.P."/>
            <person name="Schmoll M."/>
            <person name="Gaskell J."/>
            <person name="Hammel K.E."/>
            <person name="St John F.J."/>
            <person name="Vanden Wymelenberg A."/>
            <person name="Sabat G."/>
            <person name="Splinter BonDurant S."/>
            <person name="Syed K."/>
            <person name="Yadav J.S."/>
            <person name="Doddapaneni H."/>
            <person name="Subramanian V."/>
            <person name="Lavin J.L."/>
            <person name="Oguiza J.A."/>
            <person name="Perez G."/>
            <person name="Pisabarro A.G."/>
            <person name="Ramirez L."/>
            <person name="Santoyo F."/>
            <person name="Master E."/>
            <person name="Coutinho P.M."/>
            <person name="Henrissat B."/>
            <person name="Lombard V."/>
            <person name="Magnuson J.K."/>
            <person name="Kuees U."/>
            <person name="Hori C."/>
            <person name="Igarashi K."/>
            <person name="Samejima M."/>
            <person name="Held B.W."/>
            <person name="Barry K.W."/>
            <person name="LaButti K.M."/>
            <person name="Lapidus A."/>
            <person name="Lindquist E.A."/>
            <person name="Lucas S.M."/>
            <person name="Riley R."/>
            <person name="Salamov A.A."/>
            <person name="Hoffmeister D."/>
            <person name="Schwenk D."/>
            <person name="Hadar Y."/>
            <person name="Yarden O."/>
            <person name="de Vries R.P."/>
            <person name="Wiebenga A."/>
            <person name="Stenlid J."/>
            <person name="Eastwood D."/>
            <person name="Grigoriev I.V."/>
            <person name="Berka R.M."/>
            <person name="Blanchette R.A."/>
            <person name="Kersten P."/>
            <person name="Martinez A.T."/>
            <person name="Vicuna R."/>
            <person name="Cullen D."/>
        </authorList>
    </citation>
    <scope>NUCLEOTIDE SEQUENCE [LARGE SCALE GENOMIC DNA]</scope>
    <source>
        <strain evidence="2 3">B</strain>
    </source>
</reference>
<evidence type="ECO:0000256" key="1">
    <source>
        <dbReference type="SAM" id="MobiDB-lite"/>
    </source>
</evidence>
<proteinExistence type="predicted"/>
<organism evidence="2 3">
    <name type="scientific">Ceriporiopsis subvermispora (strain B)</name>
    <name type="common">White-rot fungus</name>
    <name type="synonym">Gelatoporia subvermispora</name>
    <dbReference type="NCBI Taxonomy" id="914234"/>
    <lineage>
        <taxon>Eukaryota</taxon>
        <taxon>Fungi</taxon>
        <taxon>Dikarya</taxon>
        <taxon>Basidiomycota</taxon>
        <taxon>Agaricomycotina</taxon>
        <taxon>Agaricomycetes</taxon>
        <taxon>Polyporales</taxon>
        <taxon>Gelatoporiaceae</taxon>
        <taxon>Gelatoporia</taxon>
    </lineage>
</organism>